<dbReference type="InterPro" id="IPR052407">
    <property type="entry name" value="BTB_POZ_domain_cont_9"/>
</dbReference>
<dbReference type="GO" id="GO:0005737">
    <property type="term" value="C:cytoplasm"/>
    <property type="evidence" value="ECO:0007669"/>
    <property type="project" value="TreeGrafter"/>
</dbReference>
<dbReference type="InterPro" id="IPR000210">
    <property type="entry name" value="BTB/POZ_dom"/>
</dbReference>
<accession>A0A9W4WXN3</accession>
<dbReference type="SMART" id="SM00225">
    <property type="entry name" value="BTB"/>
    <property type="match status" value="1"/>
</dbReference>
<dbReference type="Pfam" id="PF00651">
    <property type="entry name" value="BTB"/>
    <property type="match status" value="1"/>
</dbReference>
<dbReference type="InterPro" id="IPR011705">
    <property type="entry name" value="BACK"/>
</dbReference>
<evidence type="ECO:0000259" key="2">
    <source>
        <dbReference type="PROSITE" id="PS51886"/>
    </source>
</evidence>
<dbReference type="AlphaFoldDB" id="A0A9W4WXN3"/>
<keyword evidence="4" id="KW-1185">Reference proteome</keyword>
<dbReference type="Gene3D" id="3.30.710.10">
    <property type="entry name" value="Potassium Channel Kv1.1, Chain A"/>
    <property type="match status" value="1"/>
</dbReference>
<evidence type="ECO:0000259" key="1">
    <source>
        <dbReference type="PROSITE" id="PS50097"/>
    </source>
</evidence>
<dbReference type="OrthoDB" id="2379948at2759"/>
<dbReference type="Pfam" id="PF07707">
    <property type="entry name" value="BACK"/>
    <property type="match status" value="1"/>
</dbReference>
<protein>
    <submittedName>
        <fullName evidence="3">1211_t:CDS:1</fullName>
    </submittedName>
</protein>
<dbReference type="PANTHER" id="PTHR46306:SF1">
    <property type="entry name" value="BTB_POZ DOMAIN-CONTAINING PROTEIN 9"/>
    <property type="match status" value="1"/>
</dbReference>
<dbReference type="SUPFAM" id="SSF54695">
    <property type="entry name" value="POZ domain"/>
    <property type="match status" value="1"/>
</dbReference>
<dbReference type="PANTHER" id="PTHR46306">
    <property type="entry name" value="BTB/POZ DOMAIN-CONTAINING PROTEIN 9"/>
    <property type="match status" value="1"/>
</dbReference>
<dbReference type="InterPro" id="IPR011333">
    <property type="entry name" value="SKP1/BTB/POZ_sf"/>
</dbReference>
<organism evidence="3 4">
    <name type="scientific">Funneliformis geosporum</name>
    <dbReference type="NCBI Taxonomy" id="1117311"/>
    <lineage>
        <taxon>Eukaryota</taxon>
        <taxon>Fungi</taxon>
        <taxon>Fungi incertae sedis</taxon>
        <taxon>Mucoromycota</taxon>
        <taxon>Glomeromycotina</taxon>
        <taxon>Glomeromycetes</taxon>
        <taxon>Glomerales</taxon>
        <taxon>Glomeraceae</taxon>
        <taxon>Funneliformis</taxon>
    </lineage>
</organism>
<dbReference type="Pfam" id="PF07534">
    <property type="entry name" value="TLD"/>
    <property type="match status" value="1"/>
</dbReference>
<evidence type="ECO:0000313" key="4">
    <source>
        <dbReference type="Proteomes" id="UP001153678"/>
    </source>
</evidence>
<feature type="domain" description="BTB" evidence="1">
    <location>
        <begin position="23"/>
        <end position="96"/>
    </location>
</feature>
<proteinExistence type="predicted"/>
<dbReference type="Proteomes" id="UP001153678">
    <property type="component" value="Unassembled WGS sequence"/>
</dbReference>
<dbReference type="EMBL" id="CAMKVN010000799">
    <property type="protein sequence ID" value="CAI2171252.1"/>
    <property type="molecule type" value="Genomic_DNA"/>
</dbReference>
<sequence>MEHKLEKSFVRDIRQLYQEADDYNVMIEVGQEQNIEIFKAHSVILRARSAYFHTALSTNWAKSDNGIIKMKKPNIVPDVFRIVLRFIYTGIISLSENMLPYYLDILIAADELALTELIDYIIDYILKKEMFWFRQNLVRIQRISSQHEAFCKLKTTCEEIIQKDSSTFLRSKDIGYLEESILIKLLNSDNLDLKEIEIWNQVIKWGKVKCSLNTEEKDDIKNWTTEEFDKLKSSLTNCFPYIRFFLISGTDYHDKIRPYKKILTKELKNELREFYLADRKPNRSIILSKRLRYTDEESTIIRLKHFSLISSWIDKKPQPYQHEFMPYMFKLLYRSDHDELKDINKFYKKCNRHGPTVVIIKPSGLNQIIGGYNADIWNKSQKYDTLANSFIFSLDMNHDDENESKGIHSRIKPTVNKVGCTSEKFPWFGNDLNWIKGVCRQQIFEKKIVEYEHFISEKVEVYKLIHKANDNVLYETFYDDSIADDYDFTAEIISEDERPRSQ</sequence>
<name>A0A9W4WXN3_9GLOM</name>
<dbReference type="Gene3D" id="1.25.40.420">
    <property type="match status" value="1"/>
</dbReference>
<reference evidence="3" key="1">
    <citation type="submission" date="2022-08" db="EMBL/GenBank/DDBJ databases">
        <authorList>
            <person name="Kallberg Y."/>
            <person name="Tangrot J."/>
            <person name="Rosling A."/>
        </authorList>
    </citation>
    <scope>NUCLEOTIDE SEQUENCE</scope>
    <source>
        <strain evidence="3">Wild A</strain>
    </source>
</reference>
<dbReference type="InterPro" id="IPR006571">
    <property type="entry name" value="TLDc_dom"/>
</dbReference>
<gene>
    <name evidence="3" type="ORF">FWILDA_LOCUS4987</name>
</gene>
<dbReference type="PROSITE" id="PS51886">
    <property type="entry name" value="TLDC"/>
    <property type="match status" value="1"/>
</dbReference>
<dbReference type="PROSITE" id="PS50097">
    <property type="entry name" value="BTB"/>
    <property type="match status" value="1"/>
</dbReference>
<comment type="caution">
    <text evidence="3">The sequence shown here is derived from an EMBL/GenBank/DDBJ whole genome shotgun (WGS) entry which is preliminary data.</text>
</comment>
<evidence type="ECO:0000313" key="3">
    <source>
        <dbReference type="EMBL" id="CAI2171252.1"/>
    </source>
</evidence>
<feature type="domain" description="TLDc" evidence="2">
    <location>
        <begin position="299"/>
        <end position="465"/>
    </location>
</feature>